<dbReference type="EMBL" id="ML996089">
    <property type="protein sequence ID" value="KAF2150445.1"/>
    <property type="molecule type" value="Genomic_DNA"/>
</dbReference>
<accession>A0A9P4IZB8</accession>
<keyword evidence="2" id="KW-1185">Reference proteome</keyword>
<proteinExistence type="predicted"/>
<reference evidence="1" key="1">
    <citation type="journal article" date="2020" name="Stud. Mycol.">
        <title>101 Dothideomycetes genomes: a test case for predicting lifestyles and emergence of pathogens.</title>
        <authorList>
            <person name="Haridas S."/>
            <person name="Albert R."/>
            <person name="Binder M."/>
            <person name="Bloem J."/>
            <person name="Labutti K."/>
            <person name="Salamov A."/>
            <person name="Andreopoulos B."/>
            <person name="Baker S."/>
            <person name="Barry K."/>
            <person name="Bills G."/>
            <person name="Bluhm B."/>
            <person name="Cannon C."/>
            <person name="Castanera R."/>
            <person name="Culley D."/>
            <person name="Daum C."/>
            <person name="Ezra D."/>
            <person name="Gonzalez J."/>
            <person name="Henrissat B."/>
            <person name="Kuo A."/>
            <person name="Liang C."/>
            <person name="Lipzen A."/>
            <person name="Lutzoni F."/>
            <person name="Magnuson J."/>
            <person name="Mondo S."/>
            <person name="Nolan M."/>
            <person name="Ohm R."/>
            <person name="Pangilinan J."/>
            <person name="Park H.-J."/>
            <person name="Ramirez L."/>
            <person name="Alfaro M."/>
            <person name="Sun H."/>
            <person name="Tritt A."/>
            <person name="Yoshinaga Y."/>
            <person name="Zwiers L.-H."/>
            <person name="Turgeon B."/>
            <person name="Goodwin S."/>
            <person name="Spatafora J."/>
            <person name="Crous P."/>
            <person name="Grigoriev I."/>
        </authorList>
    </citation>
    <scope>NUCLEOTIDE SEQUENCE</scope>
    <source>
        <strain evidence="1">CBS 260.36</strain>
    </source>
</reference>
<protein>
    <submittedName>
        <fullName evidence="1">Uncharacterized protein</fullName>
    </submittedName>
</protein>
<evidence type="ECO:0000313" key="2">
    <source>
        <dbReference type="Proteomes" id="UP000799439"/>
    </source>
</evidence>
<name>A0A9P4IZB8_9PEZI</name>
<sequence>MPTELRIKVYNHLRIIPADPNNDTTMIVEYRWHPGHGWKIHPSRDVQLDLFRLGLTCPTLRTETLTIMPTYRLVISDPTAYSLAPASKVTFHTASRYPVTRLTVSISAEGALNNAVGRLLSSLAMGAQLAYFRLNIDVPKTSGIILHPASLLPNLHLMTINWHLVRSRAGVALHCRKYPAITTEWERFKHAEEDRRKDLRRRTTSAGKRALWAAERARLQKLRERESVVPDVRAAVFALRELSGDPDAGAELLVDVTERRKVVGEGGWLLL</sequence>
<comment type="caution">
    <text evidence="1">The sequence shown here is derived from an EMBL/GenBank/DDBJ whole genome shotgun (WGS) entry which is preliminary data.</text>
</comment>
<dbReference type="Proteomes" id="UP000799439">
    <property type="component" value="Unassembled WGS sequence"/>
</dbReference>
<organism evidence="1 2">
    <name type="scientific">Myriangium duriaei CBS 260.36</name>
    <dbReference type="NCBI Taxonomy" id="1168546"/>
    <lineage>
        <taxon>Eukaryota</taxon>
        <taxon>Fungi</taxon>
        <taxon>Dikarya</taxon>
        <taxon>Ascomycota</taxon>
        <taxon>Pezizomycotina</taxon>
        <taxon>Dothideomycetes</taxon>
        <taxon>Dothideomycetidae</taxon>
        <taxon>Myriangiales</taxon>
        <taxon>Myriangiaceae</taxon>
        <taxon>Myriangium</taxon>
    </lineage>
</organism>
<gene>
    <name evidence="1" type="ORF">K461DRAFT_280453</name>
</gene>
<dbReference type="AlphaFoldDB" id="A0A9P4IZB8"/>
<evidence type="ECO:0000313" key="1">
    <source>
        <dbReference type="EMBL" id="KAF2150445.1"/>
    </source>
</evidence>